<evidence type="ECO:0000256" key="9">
    <source>
        <dbReference type="ARBA" id="ARBA00023136"/>
    </source>
</evidence>
<keyword evidence="9 11" id="KW-0472">Membrane</keyword>
<sequence length="349" mass="37831">MPMSLLFQAYPLARTALFSMDPEQAHEWTLRALQRSQGCAATRLLAARQPILPRTVMGLPLRNPVGLAAGLDKNGACIDGLAALGFGFIEVGTVTPRAQPGNPRPRMFRLPRARCLINRMGFNNDGLDTFVANVQRSQWRRHGGILGLNIGKNADTPIERAVDDYLLCLDGVYPHADYITVNISSPNTRNLRSLQSHDALDALLGALRERREALADRHGRRTPLVVKIAPDLDTEEIDAVAELVPRHGIDGIIATNTTLSRDAVRGLPHEDEAGGLSGPPVHEMSLAVIRRLREHLGRDTAIIGVGGIESGRQAVEKVQAGADAVQVYTGLIYRGPALIAECVRALETA</sequence>
<dbReference type="NCBIfam" id="NF003645">
    <property type="entry name" value="PRK05286.1-2"/>
    <property type="match status" value="1"/>
</dbReference>
<evidence type="ECO:0000256" key="6">
    <source>
        <dbReference type="ARBA" id="ARBA00022643"/>
    </source>
</evidence>
<dbReference type="InterPro" id="IPR005719">
    <property type="entry name" value="Dihydroorotate_DH_2"/>
</dbReference>
<dbReference type="SUPFAM" id="SSF51395">
    <property type="entry name" value="FMN-linked oxidoreductases"/>
    <property type="match status" value="1"/>
</dbReference>
<dbReference type="NCBIfam" id="NF003644">
    <property type="entry name" value="PRK05286.1-1"/>
    <property type="match status" value="1"/>
</dbReference>
<keyword evidence="8 11" id="KW-0560">Oxidoreductase</keyword>
<dbReference type="NCBIfam" id="TIGR01036">
    <property type="entry name" value="pyrD_sub2"/>
    <property type="match status" value="1"/>
</dbReference>
<dbReference type="PIRSF" id="PIRSF000164">
    <property type="entry name" value="DHO_oxidase"/>
    <property type="match status" value="1"/>
</dbReference>
<evidence type="ECO:0000259" key="12">
    <source>
        <dbReference type="Pfam" id="PF01180"/>
    </source>
</evidence>
<dbReference type="NCBIfam" id="NF003652">
    <property type="entry name" value="PRK05286.2-5"/>
    <property type="match status" value="1"/>
</dbReference>
<feature type="binding site" evidence="11">
    <location>
        <position position="227"/>
    </location>
    <ligand>
        <name>FMN</name>
        <dbReference type="ChEBI" id="CHEBI:58210"/>
    </ligand>
</feature>
<feature type="binding site" evidence="11">
    <location>
        <position position="149"/>
    </location>
    <ligand>
        <name>FMN</name>
        <dbReference type="ChEBI" id="CHEBI:58210"/>
    </ligand>
</feature>
<gene>
    <name evidence="11" type="primary">pyrD</name>
    <name evidence="13" type="ORF">GCM10009125_18620</name>
</gene>
<proteinExistence type="inferred from homology"/>
<evidence type="ECO:0000256" key="11">
    <source>
        <dbReference type="HAMAP-Rule" id="MF_00225"/>
    </source>
</evidence>
<evidence type="ECO:0000256" key="4">
    <source>
        <dbReference type="ARBA" id="ARBA00005359"/>
    </source>
</evidence>
<comment type="cofactor">
    <cofactor evidence="11">
        <name>FMN</name>
        <dbReference type="ChEBI" id="CHEBI:58210"/>
    </cofactor>
    <text evidence="11">Binds 1 FMN per subunit.</text>
</comment>
<dbReference type="InterPro" id="IPR005720">
    <property type="entry name" value="Dihydroorotate_DH_cat"/>
</dbReference>
<keyword evidence="6 11" id="KW-0288">FMN</keyword>
<dbReference type="InterPro" id="IPR012135">
    <property type="entry name" value="Dihydroorotate_DH_1_2"/>
</dbReference>
<dbReference type="EC" id="1.3.5.2" evidence="11"/>
<reference evidence="13 14" key="1">
    <citation type="journal article" date="2019" name="Int. J. Syst. Evol. Microbiol.">
        <title>The Global Catalogue of Microorganisms (GCM) 10K type strain sequencing project: providing services to taxonomists for standard genome sequencing and annotation.</title>
        <authorList>
            <consortium name="The Broad Institute Genomics Platform"/>
            <consortium name="The Broad Institute Genome Sequencing Center for Infectious Disease"/>
            <person name="Wu L."/>
            <person name="Ma J."/>
        </authorList>
    </citation>
    <scope>NUCLEOTIDE SEQUENCE [LARGE SCALE GENOMIC DNA]</scope>
    <source>
        <strain evidence="13 14">JCM 16240</strain>
    </source>
</reference>
<feature type="binding site" evidence="11">
    <location>
        <begin position="256"/>
        <end position="257"/>
    </location>
    <ligand>
        <name>substrate</name>
    </ligand>
</feature>
<feature type="binding site" evidence="11">
    <location>
        <position position="182"/>
    </location>
    <ligand>
        <name>substrate</name>
    </ligand>
</feature>
<evidence type="ECO:0000256" key="10">
    <source>
        <dbReference type="ARBA" id="ARBA00048639"/>
    </source>
</evidence>
<feature type="binding site" evidence="11">
    <location>
        <begin position="118"/>
        <end position="122"/>
    </location>
    <ligand>
        <name>substrate</name>
    </ligand>
</feature>
<feature type="binding site" evidence="11">
    <location>
        <position position="187"/>
    </location>
    <ligand>
        <name>substrate</name>
    </ligand>
</feature>
<feature type="binding site" evidence="11">
    <location>
        <position position="278"/>
    </location>
    <ligand>
        <name>FMN</name>
        <dbReference type="ChEBI" id="CHEBI:58210"/>
    </ligand>
</feature>
<dbReference type="PROSITE" id="PS00911">
    <property type="entry name" value="DHODEHASE_1"/>
    <property type="match status" value="1"/>
</dbReference>
<comment type="subunit">
    <text evidence="11">Monomer.</text>
</comment>
<dbReference type="CDD" id="cd04738">
    <property type="entry name" value="DHOD_2_like"/>
    <property type="match status" value="1"/>
</dbReference>
<comment type="catalytic activity">
    <reaction evidence="10 11">
        <text>(S)-dihydroorotate + a quinone = orotate + a quinol</text>
        <dbReference type="Rhea" id="RHEA:30187"/>
        <dbReference type="ChEBI" id="CHEBI:24646"/>
        <dbReference type="ChEBI" id="CHEBI:30839"/>
        <dbReference type="ChEBI" id="CHEBI:30864"/>
        <dbReference type="ChEBI" id="CHEBI:132124"/>
        <dbReference type="EC" id="1.3.5.2"/>
    </reaction>
</comment>
<feature type="binding site" evidence="11">
    <location>
        <position position="93"/>
    </location>
    <ligand>
        <name>FMN</name>
        <dbReference type="ChEBI" id="CHEBI:58210"/>
    </ligand>
</feature>
<dbReference type="Gene3D" id="3.20.20.70">
    <property type="entry name" value="Aldolase class I"/>
    <property type="match status" value="1"/>
</dbReference>
<feature type="binding site" evidence="11">
    <location>
        <begin position="69"/>
        <end position="73"/>
    </location>
    <ligand>
        <name>FMN</name>
        <dbReference type="ChEBI" id="CHEBI:58210"/>
    </ligand>
</feature>
<comment type="pathway">
    <text evidence="3 11">Pyrimidine metabolism; UMP biosynthesis via de novo pathway; orotate from (S)-dihydroorotate (quinone route): step 1/1.</text>
</comment>
<dbReference type="NCBIfam" id="NF003646">
    <property type="entry name" value="PRK05286.1-4"/>
    <property type="match status" value="1"/>
</dbReference>
<keyword evidence="11" id="KW-1003">Cell membrane</keyword>
<dbReference type="PANTHER" id="PTHR48109:SF4">
    <property type="entry name" value="DIHYDROOROTATE DEHYDROGENASE (QUINONE), MITOCHONDRIAL"/>
    <property type="match status" value="1"/>
</dbReference>
<dbReference type="EMBL" id="BAAAFN010000014">
    <property type="protein sequence ID" value="GAA0229905.1"/>
    <property type="molecule type" value="Genomic_DNA"/>
</dbReference>
<dbReference type="Proteomes" id="UP001501176">
    <property type="component" value="Unassembled WGS sequence"/>
</dbReference>
<protein>
    <recommendedName>
        <fullName evidence="11">Dihydroorotate dehydrogenase (quinone)</fullName>
        <ecNumber evidence="11">1.3.5.2</ecNumber>
    </recommendedName>
    <alternativeName>
        <fullName evidence="11">DHOdehase</fullName>
        <shortName evidence="11">DHOD</shortName>
        <shortName evidence="11">DHODase</shortName>
    </alternativeName>
    <alternativeName>
        <fullName evidence="11">Dihydroorotate oxidase</fullName>
    </alternativeName>
</protein>
<dbReference type="HAMAP" id="MF_00225">
    <property type="entry name" value="DHO_dh_type2"/>
    <property type="match status" value="1"/>
</dbReference>
<comment type="similarity">
    <text evidence="4 11">Belongs to the dihydroorotate dehydrogenase family. Type 2 subfamily.</text>
</comment>
<keyword evidence="14" id="KW-1185">Reference proteome</keyword>
<evidence type="ECO:0000256" key="3">
    <source>
        <dbReference type="ARBA" id="ARBA00005161"/>
    </source>
</evidence>
<evidence type="ECO:0000313" key="13">
    <source>
        <dbReference type="EMBL" id="GAA0229905.1"/>
    </source>
</evidence>
<accession>A0ABN0TTS9</accession>
<comment type="function">
    <text evidence="1 11">Catalyzes the conversion of dihydroorotate to orotate with quinone as electron acceptor.</text>
</comment>
<evidence type="ECO:0000256" key="2">
    <source>
        <dbReference type="ARBA" id="ARBA00004370"/>
    </source>
</evidence>
<feature type="binding site" evidence="11">
    <location>
        <begin position="328"/>
        <end position="329"/>
    </location>
    <ligand>
        <name>FMN</name>
        <dbReference type="ChEBI" id="CHEBI:58210"/>
    </ligand>
</feature>
<feature type="binding site" evidence="11">
    <location>
        <position position="182"/>
    </location>
    <ligand>
        <name>FMN</name>
        <dbReference type="ChEBI" id="CHEBI:58210"/>
    </ligand>
</feature>
<dbReference type="InterPro" id="IPR001295">
    <property type="entry name" value="Dihydroorotate_DH_CS"/>
</dbReference>
<evidence type="ECO:0000256" key="8">
    <source>
        <dbReference type="ARBA" id="ARBA00023002"/>
    </source>
</evidence>
<keyword evidence="5 11" id="KW-0285">Flavoprotein</keyword>
<dbReference type="InterPro" id="IPR050074">
    <property type="entry name" value="DHO_dehydrogenase"/>
</dbReference>
<evidence type="ECO:0000313" key="14">
    <source>
        <dbReference type="Proteomes" id="UP001501176"/>
    </source>
</evidence>
<feature type="domain" description="Dihydroorotate dehydrogenase catalytic" evidence="12">
    <location>
        <begin position="53"/>
        <end position="347"/>
    </location>
</feature>
<feature type="active site" description="Nucleophile" evidence="11">
    <location>
        <position position="185"/>
    </location>
</feature>
<feature type="binding site" evidence="11">
    <location>
        <position position="73"/>
    </location>
    <ligand>
        <name>substrate</name>
    </ligand>
</feature>
<comment type="subcellular location">
    <subcellularLocation>
        <location evidence="11">Cell membrane</location>
        <topology evidence="11">Peripheral membrane protein</topology>
    </subcellularLocation>
    <subcellularLocation>
        <location evidence="2">Membrane</location>
    </subcellularLocation>
</comment>
<dbReference type="Pfam" id="PF01180">
    <property type="entry name" value="DHO_dh"/>
    <property type="match status" value="1"/>
</dbReference>
<organism evidence="13 14">
    <name type="scientific">Castellaniella daejeonensis</name>
    <dbReference type="NCBI Taxonomy" id="659013"/>
    <lineage>
        <taxon>Bacteria</taxon>
        <taxon>Pseudomonadati</taxon>
        <taxon>Pseudomonadota</taxon>
        <taxon>Betaproteobacteria</taxon>
        <taxon>Burkholderiales</taxon>
        <taxon>Alcaligenaceae</taxon>
        <taxon>Castellaniella</taxon>
    </lineage>
</organism>
<dbReference type="InterPro" id="IPR013785">
    <property type="entry name" value="Aldolase_TIM"/>
</dbReference>
<evidence type="ECO:0000256" key="7">
    <source>
        <dbReference type="ARBA" id="ARBA00022975"/>
    </source>
</evidence>
<keyword evidence="7 11" id="KW-0665">Pyrimidine biosynthesis</keyword>
<comment type="caution">
    <text evidence="13">The sequence shown here is derived from an EMBL/GenBank/DDBJ whole genome shotgun (WGS) entry which is preliminary data.</text>
</comment>
<dbReference type="PROSITE" id="PS00912">
    <property type="entry name" value="DHODEHASE_2"/>
    <property type="match status" value="1"/>
</dbReference>
<feature type="binding site" evidence="11">
    <location>
        <position position="307"/>
    </location>
    <ligand>
        <name>FMN</name>
        <dbReference type="ChEBI" id="CHEBI:58210"/>
    </ligand>
</feature>
<feature type="binding site" evidence="11">
    <location>
        <position position="255"/>
    </location>
    <ligand>
        <name>FMN</name>
        <dbReference type="ChEBI" id="CHEBI:58210"/>
    </ligand>
</feature>
<name>A0ABN0TTS9_9BURK</name>
<evidence type="ECO:0000256" key="1">
    <source>
        <dbReference type="ARBA" id="ARBA00003125"/>
    </source>
</evidence>
<dbReference type="PANTHER" id="PTHR48109">
    <property type="entry name" value="DIHYDROOROTATE DEHYDROGENASE (QUINONE), MITOCHONDRIAL-RELATED"/>
    <property type="match status" value="1"/>
</dbReference>
<evidence type="ECO:0000256" key="5">
    <source>
        <dbReference type="ARBA" id="ARBA00022630"/>
    </source>
</evidence>